<dbReference type="Gene3D" id="3.10.490.10">
    <property type="entry name" value="Gamma-glutamyl cyclotransferase-like"/>
    <property type="match status" value="1"/>
</dbReference>
<dbReference type="GO" id="GO:0004039">
    <property type="term" value="F:allophanate hydrolase activity"/>
    <property type="evidence" value="ECO:0007669"/>
    <property type="project" value="UniProtKB-EC"/>
</dbReference>
<dbReference type="Proteomes" id="UP000216478">
    <property type="component" value="Unassembled WGS sequence"/>
</dbReference>
<dbReference type="SUPFAM" id="SSF75304">
    <property type="entry name" value="Amidase signature (AS) enzymes"/>
    <property type="match status" value="1"/>
</dbReference>
<evidence type="ECO:0000259" key="2">
    <source>
        <dbReference type="Pfam" id="PF21986"/>
    </source>
</evidence>
<reference evidence="3 4" key="1">
    <citation type="submission" date="2017-07" db="EMBL/GenBank/DDBJ databases">
        <title>Phylogenetic study on the rhizospheric bacterium Ochrobactrum sp. A44.</title>
        <authorList>
            <person name="Krzyzanowska D.M."/>
            <person name="Ossowicki A."/>
            <person name="Rajewska M."/>
            <person name="Maciag T."/>
            <person name="Kaczynski Z."/>
            <person name="Czerwicka M."/>
            <person name="Jafra S."/>
        </authorList>
    </citation>
    <scope>NUCLEOTIDE SEQUENCE [LARGE SCALE GENOMIC DNA]</scope>
    <source>
        <strain evidence="3 4">OgA9a</strain>
    </source>
</reference>
<dbReference type="PANTHER" id="PTHR11895:SF169">
    <property type="entry name" value="GLUTAMYL-TRNA(GLN) AMIDOTRANSFERASE"/>
    <property type="match status" value="1"/>
</dbReference>
<dbReference type="Pfam" id="PF01425">
    <property type="entry name" value="Amidase"/>
    <property type="match status" value="1"/>
</dbReference>
<dbReference type="AlphaFoldDB" id="A0A256G315"/>
<dbReference type="RefSeq" id="WP_094538708.1">
    <property type="nucleotide sequence ID" value="NZ_JBHEER010000006.1"/>
</dbReference>
<keyword evidence="3" id="KW-0378">Hydrolase</keyword>
<protein>
    <submittedName>
        <fullName evidence="3">Allophanate hydrolase</fullName>
        <ecNumber evidence="3">3.5.1.54</ecNumber>
    </submittedName>
</protein>
<dbReference type="InterPro" id="IPR023631">
    <property type="entry name" value="Amidase_dom"/>
</dbReference>
<feature type="domain" description="Allophanate hydrolase C-terminal" evidence="2">
    <location>
        <begin position="474"/>
        <end position="595"/>
    </location>
</feature>
<feature type="domain" description="Amidase" evidence="1">
    <location>
        <begin position="35"/>
        <end position="450"/>
    </location>
</feature>
<dbReference type="Pfam" id="PF21986">
    <property type="entry name" value="AH_C"/>
    <property type="match status" value="1"/>
</dbReference>
<organism evidence="3 4">
    <name type="scientific">Brucella grignonensis</name>
    <dbReference type="NCBI Taxonomy" id="94627"/>
    <lineage>
        <taxon>Bacteria</taxon>
        <taxon>Pseudomonadati</taxon>
        <taxon>Pseudomonadota</taxon>
        <taxon>Alphaproteobacteria</taxon>
        <taxon>Hyphomicrobiales</taxon>
        <taxon>Brucellaceae</taxon>
        <taxon>Brucella/Ochrobactrum group</taxon>
        <taxon>Brucella</taxon>
    </lineage>
</organism>
<dbReference type="PANTHER" id="PTHR11895">
    <property type="entry name" value="TRANSAMIDASE"/>
    <property type="match status" value="1"/>
</dbReference>
<keyword evidence="4" id="KW-1185">Reference proteome</keyword>
<evidence type="ECO:0000313" key="4">
    <source>
        <dbReference type="Proteomes" id="UP000216478"/>
    </source>
</evidence>
<dbReference type="Gene3D" id="1.20.58.1700">
    <property type="match status" value="1"/>
</dbReference>
<accession>A0A256G315</accession>
<evidence type="ECO:0000259" key="1">
    <source>
        <dbReference type="Pfam" id="PF01425"/>
    </source>
</evidence>
<sequence>MTAAKHSTDFTIAIDELGDIASYRSLYASGVDPIEVILTVYDRIASSELQPIWINLVPRENVLSLAANLLQRKLDGCDLPLFGIPFAVKDNIDVLGVPTTAGCPDFEYLPSQHAFVVEKLISAGAIPLGKTNLDQFATGLNGTRSPYGIPSCVFDKRYISGGSSSGSAVAVAEKLVAFSLGTDTAGSGRVPAALNNLVGIKPTRGLLSNSGLVRAARSLDCISIFAHSVDDALLVLDVASHFDPSDAFSRVAPSQSGQRNRWPAEFTFGLPDEDQLEFFGDADAQRLFRKAIRTLEELGGTAVRFDYTPFKLAAEMLYAGPWVAERFASIKDFALNRPNSIHPVVREIILSASTMSAADAFEGAYRLADLIRQTEAVWTDIDVMVLPTAPTTYTIEEMIAEPVKLNSNLGLYTNFVNLMDLSAIAVPAGFGNSGLPFGVSLIGPAFEDKAIARLGKAFISRNAASATCDLETISIAVVGAHLSGQPLNYQLTDRGGILRQTSRTASGYAFYALEGTVPAKPGLIRDEAAAGGIELELWDLPASGFGTFVNAIPAPLGIGTIKLEDGSEVKGFLCEPFALRDAKDITHFGGWRFYQESLQQSLPSY</sequence>
<dbReference type="EC" id="3.5.1.54" evidence="3"/>
<comment type="caution">
    <text evidence="3">The sequence shown here is derived from an EMBL/GenBank/DDBJ whole genome shotgun (WGS) entry which is preliminary data.</text>
</comment>
<proteinExistence type="predicted"/>
<gene>
    <name evidence="3" type="primary">atzF</name>
    <name evidence="3" type="ORF">CEV33_4779</name>
</gene>
<dbReference type="OrthoDB" id="9811471at2"/>
<dbReference type="Gene3D" id="3.90.1300.10">
    <property type="entry name" value="Amidase signature (AS) domain"/>
    <property type="match status" value="1"/>
</dbReference>
<dbReference type="EMBL" id="NNRL01000085">
    <property type="protein sequence ID" value="OYR21494.1"/>
    <property type="molecule type" value="Genomic_DNA"/>
</dbReference>
<dbReference type="NCBIfam" id="TIGR02713">
    <property type="entry name" value="allophanate_hyd"/>
    <property type="match status" value="1"/>
</dbReference>
<dbReference type="NCBIfam" id="NF006043">
    <property type="entry name" value="PRK08186.1"/>
    <property type="match status" value="1"/>
</dbReference>
<dbReference type="InterPro" id="IPR053844">
    <property type="entry name" value="AH_C"/>
</dbReference>
<dbReference type="InterPro" id="IPR014085">
    <property type="entry name" value="Allophanate_hydrolase"/>
</dbReference>
<dbReference type="InterPro" id="IPR036928">
    <property type="entry name" value="AS_sf"/>
</dbReference>
<name>A0A256G315_9HYPH</name>
<evidence type="ECO:0000313" key="3">
    <source>
        <dbReference type="EMBL" id="OYR21494.1"/>
    </source>
</evidence>
<dbReference type="InterPro" id="IPR000120">
    <property type="entry name" value="Amidase"/>
</dbReference>